<reference evidence="2 3" key="1">
    <citation type="journal article" date="2018" name="Nat. Genet.">
        <title>The Rosa genome provides new insights in the design of modern roses.</title>
        <authorList>
            <person name="Bendahmane M."/>
        </authorList>
    </citation>
    <scope>NUCLEOTIDE SEQUENCE [LARGE SCALE GENOMIC DNA]</scope>
    <source>
        <strain evidence="3">cv. Old Blush</strain>
    </source>
</reference>
<dbReference type="AlphaFoldDB" id="A0A2P6S793"/>
<dbReference type="GO" id="GO:0043531">
    <property type="term" value="F:ADP binding"/>
    <property type="evidence" value="ECO:0007669"/>
    <property type="project" value="InterPro"/>
</dbReference>
<keyword evidence="2" id="KW-0378">Hydrolase</keyword>
<proteinExistence type="predicted"/>
<name>A0A2P6S793_ROSCH</name>
<dbReference type="GO" id="GO:0016787">
    <property type="term" value="F:hydrolase activity"/>
    <property type="evidence" value="ECO:0007669"/>
    <property type="project" value="UniProtKB-KW"/>
</dbReference>
<dbReference type="GO" id="GO:0006952">
    <property type="term" value="P:defense response"/>
    <property type="evidence" value="ECO:0007669"/>
    <property type="project" value="InterPro"/>
</dbReference>
<dbReference type="PANTHER" id="PTHR11017">
    <property type="entry name" value="LEUCINE-RICH REPEAT-CONTAINING PROTEIN"/>
    <property type="match status" value="1"/>
</dbReference>
<dbReference type="Proteomes" id="UP000238479">
    <property type="component" value="Chromosome 1"/>
</dbReference>
<dbReference type="PANTHER" id="PTHR11017:SF559">
    <property type="entry name" value="DISEASE RESISTANCE PROTEIN CHL1"/>
    <property type="match status" value="1"/>
</dbReference>
<dbReference type="EMBL" id="PDCK01000039">
    <property type="protein sequence ID" value="PRQ54557.1"/>
    <property type="molecule type" value="Genomic_DNA"/>
</dbReference>
<feature type="domain" description="NB-ARC" evidence="1">
    <location>
        <begin position="1"/>
        <end position="114"/>
    </location>
</feature>
<dbReference type="InterPro" id="IPR002182">
    <property type="entry name" value="NB-ARC"/>
</dbReference>
<accession>A0A2P6S793</accession>
<evidence type="ECO:0000259" key="1">
    <source>
        <dbReference type="Pfam" id="PF00931"/>
    </source>
</evidence>
<dbReference type="InterPro" id="IPR044974">
    <property type="entry name" value="Disease_R_plants"/>
</dbReference>
<gene>
    <name evidence="2" type="ORF">RchiOBHm_Chr1g0315021</name>
</gene>
<comment type="caution">
    <text evidence="2">The sequence shown here is derived from an EMBL/GenBank/DDBJ whole genome shotgun (WGS) entry which is preliminary data.</text>
</comment>
<protein>
    <submittedName>
        <fullName evidence="2">Putative P-loop containing nucleoside triphosphate hydrolase</fullName>
    </submittedName>
</protein>
<dbReference type="Gramene" id="PRQ54557">
    <property type="protein sequence ID" value="PRQ54557"/>
    <property type="gene ID" value="RchiOBHm_Chr1g0315021"/>
</dbReference>
<dbReference type="InterPro" id="IPR042197">
    <property type="entry name" value="Apaf_helical"/>
</dbReference>
<dbReference type="STRING" id="74649.A0A2P6S793"/>
<dbReference type="Pfam" id="PF00931">
    <property type="entry name" value="NB-ARC"/>
    <property type="match status" value="1"/>
</dbReference>
<dbReference type="Gene3D" id="1.10.8.430">
    <property type="entry name" value="Helical domain of apoptotic protease-activating factors"/>
    <property type="match status" value="1"/>
</dbReference>
<dbReference type="Gene3D" id="3.40.50.300">
    <property type="entry name" value="P-loop containing nucleotide triphosphate hydrolases"/>
    <property type="match status" value="1"/>
</dbReference>
<evidence type="ECO:0000313" key="2">
    <source>
        <dbReference type="EMBL" id="PRQ54557.1"/>
    </source>
</evidence>
<evidence type="ECO:0000313" key="3">
    <source>
        <dbReference type="Proteomes" id="UP000238479"/>
    </source>
</evidence>
<dbReference type="InterPro" id="IPR027417">
    <property type="entry name" value="P-loop_NTPase"/>
</dbReference>
<dbReference type="SUPFAM" id="SSF52540">
    <property type="entry name" value="P-loop containing nucleoside triphosphate hydrolases"/>
    <property type="match status" value="1"/>
</dbReference>
<sequence length="242" mass="27192">MSKTNGLVSLQEKLLSKIQMAKVENIEDEYTGAAMIERRLCRIKVLVVIDDVDQLTQLEKLAGSRNWFGPGSRIIITTTDIQLLKAHDVDATYKAIGLNCDEALQLLSLKAFKKCPPPEDYLHLCYHILGYAQGLPLAVVVLGSLKCNHLISLNFWFFNNGCRLHLSQIQLKARKTLSLFFIVLLHILHLATSSPKSSKTLLLNPSSLALPIPLFHKHPQTLSYLLQTPTPFSKTTKEQHQI</sequence>
<organism evidence="2 3">
    <name type="scientific">Rosa chinensis</name>
    <name type="common">China rose</name>
    <dbReference type="NCBI Taxonomy" id="74649"/>
    <lineage>
        <taxon>Eukaryota</taxon>
        <taxon>Viridiplantae</taxon>
        <taxon>Streptophyta</taxon>
        <taxon>Embryophyta</taxon>
        <taxon>Tracheophyta</taxon>
        <taxon>Spermatophyta</taxon>
        <taxon>Magnoliopsida</taxon>
        <taxon>eudicotyledons</taxon>
        <taxon>Gunneridae</taxon>
        <taxon>Pentapetalae</taxon>
        <taxon>rosids</taxon>
        <taxon>fabids</taxon>
        <taxon>Rosales</taxon>
        <taxon>Rosaceae</taxon>
        <taxon>Rosoideae</taxon>
        <taxon>Rosoideae incertae sedis</taxon>
        <taxon>Rosa</taxon>
    </lineage>
</organism>
<keyword evidence="3" id="KW-1185">Reference proteome</keyword>
<dbReference type="PRINTS" id="PR00364">
    <property type="entry name" value="DISEASERSIST"/>
</dbReference>